<proteinExistence type="predicted"/>
<evidence type="ECO:0000313" key="3">
    <source>
        <dbReference type="Proteomes" id="UP001233999"/>
    </source>
</evidence>
<feature type="non-terminal residue" evidence="2">
    <location>
        <position position="1"/>
    </location>
</feature>
<keyword evidence="1" id="KW-1133">Transmembrane helix</keyword>
<evidence type="ECO:0000256" key="1">
    <source>
        <dbReference type="SAM" id="Phobius"/>
    </source>
</evidence>
<keyword evidence="3" id="KW-1185">Reference proteome</keyword>
<feature type="transmembrane region" description="Helical" evidence="1">
    <location>
        <begin position="81"/>
        <end position="99"/>
    </location>
</feature>
<feature type="transmembrane region" description="Helical" evidence="1">
    <location>
        <begin position="35"/>
        <end position="60"/>
    </location>
</feature>
<evidence type="ECO:0000313" key="2">
    <source>
        <dbReference type="EMBL" id="KAJ9598195.1"/>
    </source>
</evidence>
<keyword evidence="1" id="KW-0472">Membrane</keyword>
<accession>A0AAD8EPC1</accession>
<gene>
    <name evidence="2" type="ORF">L9F63_011115</name>
</gene>
<dbReference type="Proteomes" id="UP001233999">
    <property type="component" value="Unassembled WGS sequence"/>
</dbReference>
<dbReference type="EMBL" id="JASPKZ010001237">
    <property type="protein sequence ID" value="KAJ9598195.1"/>
    <property type="molecule type" value="Genomic_DNA"/>
</dbReference>
<organism evidence="2 3">
    <name type="scientific">Diploptera punctata</name>
    <name type="common">Pacific beetle cockroach</name>
    <dbReference type="NCBI Taxonomy" id="6984"/>
    <lineage>
        <taxon>Eukaryota</taxon>
        <taxon>Metazoa</taxon>
        <taxon>Ecdysozoa</taxon>
        <taxon>Arthropoda</taxon>
        <taxon>Hexapoda</taxon>
        <taxon>Insecta</taxon>
        <taxon>Pterygota</taxon>
        <taxon>Neoptera</taxon>
        <taxon>Polyneoptera</taxon>
        <taxon>Dictyoptera</taxon>
        <taxon>Blattodea</taxon>
        <taxon>Blaberoidea</taxon>
        <taxon>Blaberidae</taxon>
        <taxon>Diplopterinae</taxon>
        <taxon>Diploptera</taxon>
    </lineage>
</organism>
<feature type="transmembrane region" description="Helical" evidence="1">
    <location>
        <begin position="174"/>
        <end position="193"/>
    </location>
</feature>
<protein>
    <submittedName>
        <fullName evidence="2">Uncharacterized protein</fullName>
    </submittedName>
</protein>
<feature type="non-terminal residue" evidence="2">
    <location>
        <position position="216"/>
    </location>
</feature>
<sequence length="216" mass="25885">PWSPKMFSKIIIATPAVKVYVAVRHSWHGFSLLSFYIFMFILPYPIEKYVILIVLLLLNSNMPPCSKYRLKKNNVFLPKRLFLIMTNFIFIYMFQHLKYCHFFNKNSILLKLANAVRVYSHRIKIDIYVGLLKFIIIKCIANSNHAKLYIFNFIENSFFIAFCTQFSFFSHIPYFDFIFWWFLSMLMLVEILGRNNLRFQGTSPSFTIFQVSFFYL</sequence>
<dbReference type="AlphaFoldDB" id="A0AAD8EPC1"/>
<reference evidence="2" key="2">
    <citation type="submission" date="2023-05" db="EMBL/GenBank/DDBJ databases">
        <authorList>
            <person name="Fouks B."/>
        </authorList>
    </citation>
    <scope>NUCLEOTIDE SEQUENCE</scope>
    <source>
        <strain evidence="2">Stay&amp;Tobe</strain>
        <tissue evidence="2">Testes</tissue>
    </source>
</reference>
<keyword evidence="1" id="KW-0812">Transmembrane</keyword>
<name>A0AAD8EPC1_DIPPU</name>
<reference evidence="2" key="1">
    <citation type="journal article" date="2023" name="IScience">
        <title>Live-bearing cockroach genome reveals convergent evolutionary mechanisms linked to viviparity in insects and beyond.</title>
        <authorList>
            <person name="Fouks B."/>
            <person name="Harrison M.C."/>
            <person name="Mikhailova A.A."/>
            <person name="Marchal E."/>
            <person name="English S."/>
            <person name="Carruthers M."/>
            <person name="Jennings E.C."/>
            <person name="Chiamaka E.L."/>
            <person name="Frigard R.A."/>
            <person name="Pippel M."/>
            <person name="Attardo G.M."/>
            <person name="Benoit J.B."/>
            <person name="Bornberg-Bauer E."/>
            <person name="Tobe S.S."/>
        </authorList>
    </citation>
    <scope>NUCLEOTIDE SEQUENCE</scope>
    <source>
        <strain evidence="2">Stay&amp;Tobe</strain>
    </source>
</reference>
<comment type="caution">
    <text evidence="2">The sequence shown here is derived from an EMBL/GenBank/DDBJ whole genome shotgun (WGS) entry which is preliminary data.</text>
</comment>